<dbReference type="EMBL" id="QQAW01000007">
    <property type="protein sequence ID" value="RDI37087.1"/>
    <property type="molecule type" value="Genomic_DNA"/>
</dbReference>
<evidence type="ECO:0008006" key="3">
    <source>
        <dbReference type="Google" id="ProtNLM"/>
    </source>
</evidence>
<name>A0A370FZK8_GLULI</name>
<protein>
    <recommendedName>
        <fullName evidence="3">DUF2867 domain-containing protein</fullName>
    </recommendedName>
</protein>
<dbReference type="AlphaFoldDB" id="A0A370FZK8"/>
<dbReference type="Proteomes" id="UP000254958">
    <property type="component" value="Unassembled WGS sequence"/>
</dbReference>
<proteinExistence type="predicted"/>
<comment type="caution">
    <text evidence="1">The sequence shown here is derived from an EMBL/GenBank/DDBJ whole genome shotgun (WGS) entry which is preliminary data.</text>
</comment>
<accession>A0A370FZK8</accession>
<organism evidence="1 2">
    <name type="scientific">Gluconacetobacter liquefaciens</name>
    <name type="common">Acetobacter liquefaciens</name>
    <dbReference type="NCBI Taxonomy" id="89584"/>
    <lineage>
        <taxon>Bacteria</taxon>
        <taxon>Pseudomonadati</taxon>
        <taxon>Pseudomonadota</taxon>
        <taxon>Alphaproteobacteria</taxon>
        <taxon>Acetobacterales</taxon>
        <taxon>Acetobacteraceae</taxon>
        <taxon>Gluconacetobacter</taxon>
    </lineage>
</organism>
<keyword evidence="2" id="KW-1185">Reference proteome</keyword>
<gene>
    <name evidence="1" type="ORF">C7453_107133</name>
</gene>
<sequence length="198" mass="22579">MAPRRWISSAGMMNPLDQFVPRFDFSERHHIDIAAPARRIMNAVAAYRTQDDRLTRMAIRLREVPARLLGQTQGRPLDRSDFTLLERRDDTAIVYGLIGAFWQADYGLCAIPAPAIFQADRQDDVCKLVLGFTLHPGPGHRRRLVTETRVFCVTARARRLFTPYWYLIRPVSGLIRRRMLAAICRASEDRAGIGLSSL</sequence>
<reference evidence="1 2" key="1">
    <citation type="submission" date="2018-07" db="EMBL/GenBank/DDBJ databases">
        <title>Genomic Encyclopedia of Type Strains, Phase IV (KMG-IV): sequencing the most valuable type-strain genomes for metagenomic binning, comparative biology and taxonomic classification.</title>
        <authorList>
            <person name="Goeker M."/>
        </authorList>
    </citation>
    <scope>NUCLEOTIDE SEQUENCE [LARGE SCALE GENOMIC DNA]</scope>
    <source>
        <strain evidence="1 2">DSM 5603</strain>
    </source>
</reference>
<evidence type="ECO:0000313" key="1">
    <source>
        <dbReference type="EMBL" id="RDI37087.1"/>
    </source>
</evidence>
<evidence type="ECO:0000313" key="2">
    <source>
        <dbReference type="Proteomes" id="UP000254958"/>
    </source>
</evidence>